<protein>
    <submittedName>
        <fullName evidence="1">Uncharacterized protein</fullName>
    </submittedName>
</protein>
<proteinExistence type="predicted"/>
<evidence type="ECO:0000313" key="1">
    <source>
        <dbReference type="EMBL" id="CEK55378.1"/>
    </source>
</evidence>
<dbReference type="EMBL" id="HACG01008513">
    <property type="protein sequence ID" value="CEK55378.1"/>
    <property type="molecule type" value="Transcribed_RNA"/>
</dbReference>
<accession>A0A0B6YGM0</accession>
<dbReference type="AlphaFoldDB" id="A0A0B6YGM0"/>
<gene>
    <name evidence="1" type="primary">ORF25057</name>
</gene>
<organism evidence="1">
    <name type="scientific">Arion vulgaris</name>
    <dbReference type="NCBI Taxonomy" id="1028688"/>
    <lineage>
        <taxon>Eukaryota</taxon>
        <taxon>Metazoa</taxon>
        <taxon>Spiralia</taxon>
        <taxon>Lophotrochozoa</taxon>
        <taxon>Mollusca</taxon>
        <taxon>Gastropoda</taxon>
        <taxon>Heterobranchia</taxon>
        <taxon>Euthyneura</taxon>
        <taxon>Panpulmonata</taxon>
        <taxon>Eupulmonata</taxon>
        <taxon>Stylommatophora</taxon>
        <taxon>Helicina</taxon>
        <taxon>Arionoidea</taxon>
        <taxon>Arionidae</taxon>
        <taxon>Arion</taxon>
    </lineage>
</organism>
<feature type="non-terminal residue" evidence="1">
    <location>
        <position position="1"/>
    </location>
</feature>
<name>A0A0B6YGM0_9EUPU</name>
<reference evidence="1" key="1">
    <citation type="submission" date="2014-12" db="EMBL/GenBank/DDBJ databases">
        <title>Insight into the proteome of Arion vulgaris.</title>
        <authorList>
            <person name="Aradska J."/>
            <person name="Bulat T."/>
            <person name="Smidak R."/>
            <person name="Sarate P."/>
            <person name="Gangsoo J."/>
            <person name="Sialana F."/>
            <person name="Bilban M."/>
            <person name="Lubec G."/>
        </authorList>
    </citation>
    <scope>NUCLEOTIDE SEQUENCE</scope>
    <source>
        <tissue evidence="1">Skin</tissue>
    </source>
</reference>
<sequence>GQLAYSIILMSSVSGFLKDRLICSQQILRVRCLIFSKLADLLPANQQSNASVLR</sequence>